<dbReference type="NCBIfam" id="NF003592">
    <property type="entry name" value="PRK05254.1-5"/>
    <property type="match status" value="1"/>
</dbReference>
<dbReference type="Pfam" id="PF03167">
    <property type="entry name" value="UDG"/>
    <property type="match status" value="1"/>
</dbReference>
<dbReference type="FunFam" id="3.40.470.10:FF:000007">
    <property type="entry name" value="Uracil-DNA glycosylase"/>
    <property type="match status" value="1"/>
</dbReference>
<keyword evidence="2 7" id="KW-0227">DNA damage</keyword>
<dbReference type="Proteomes" id="UP000268823">
    <property type="component" value="Unassembled WGS sequence"/>
</dbReference>
<dbReference type="HAMAP" id="MF_00148">
    <property type="entry name" value="UDG"/>
    <property type="match status" value="1"/>
</dbReference>
<feature type="domain" description="Uracil-DNA glycosylase-like" evidence="10">
    <location>
        <begin position="133"/>
        <end position="297"/>
    </location>
</feature>
<protein>
    <recommendedName>
        <fullName evidence="7">Uracil-DNA glycosylase</fullName>
        <shortName evidence="7">UDG</shortName>
        <ecNumber evidence="7">3.2.2.27</ecNumber>
    </recommendedName>
</protein>
<comment type="subcellular location">
    <subcellularLocation>
        <location evidence="7">Mitochondrion</location>
    </subcellularLocation>
    <subcellularLocation>
        <location evidence="7">Nucleus</location>
    </subcellularLocation>
</comment>
<dbReference type="SUPFAM" id="SSF52141">
    <property type="entry name" value="Uracil-DNA glycosylase-like"/>
    <property type="match status" value="1"/>
</dbReference>
<dbReference type="GO" id="GO:0097510">
    <property type="term" value="P:base-excision repair, AP site formation via deaminated base removal"/>
    <property type="evidence" value="ECO:0007669"/>
    <property type="project" value="TreeGrafter"/>
</dbReference>
<dbReference type="PANTHER" id="PTHR11264:SF0">
    <property type="entry name" value="URACIL-DNA GLYCOSYLASE"/>
    <property type="match status" value="1"/>
</dbReference>
<dbReference type="SMART" id="SM00986">
    <property type="entry name" value="UDG"/>
    <property type="match status" value="1"/>
</dbReference>
<proteinExistence type="inferred from homology"/>
<comment type="caution">
    <text evidence="11">The sequence shown here is derived from an EMBL/GenBank/DDBJ whole genome shotgun (WGS) entry which is preliminary data.</text>
</comment>
<dbReference type="Gene3D" id="3.40.470.10">
    <property type="entry name" value="Uracil-DNA glycosylase-like domain"/>
    <property type="match status" value="1"/>
</dbReference>
<feature type="active site" description="Proton acceptor" evidence="7 8">
    <location>
        <position position="148"/>
    </location>
</feature>
<evidence type="ECO:0000256" key="2">
    <source>
        <dbReference type="ARBA" id="ARBA00022763"/>
    </source>
</evidence>
<evidence type="ECO:0000256" key="5">
    <source>
        <dbReference type="ARBA" id="ARBA00023204"/>
    </source>
</evidence>
<keyword evidence="3 7" id="KW-0378">Hydrolase</keyword>
<evidence type="ECO:0000256" key="8">
    <source>
        <dbReference type="PROSITE-ProRule" id="PRU10072"/>
    </source>
</evidence>
<evidence type="ECO:0000256" key="4">
    <source>
        <dbReference type="ARBA" id="ARBA00023128"/>
    </source>
</evidence>
<evidence type="ECO:0000259" key="10">
    <source>
        <dbReference type="SMART" id="SM00986"/>
    </source>
</evidence>
<comment type="similarity">
    <text evidence="1 7">Belongs to the uracil-DNA glycosylase (UDG) superfamily. UNG family.</text>
</comment>
<dbReference type="EMBL" id="QWIR01000074">
    <property type="protein sequence ID" value="RMY88746.1"/>
    <property type="molecule type" value="Genomic_DNA"/>
</dbReference>
<accession>A0A3M7FJA5</accession>
<dbReference type="NCBIfam" id="NF003588">
    <property type="entry name" value="PRK05254.1-1"/>
    <property type="match status" value="1"/>
</dbReference>
<dbReference type="GO" id="GO:0005634">
    <property type="term" value="C:nucleus"/>
    <property type="evidence" value="ECO:0007669"/>
    <property type="project" value="UniProtKB-SubCell"/>
</dbReference>
<evidence type="ECO:0000256" key="3">
    <source>
        <dbReference type="ARBA" id="ARBA00022801"/>
    </source>
</evidence>
<dbReference type="GO" id="GO:0004844">
    <property type="term" value="F:uracil DNA N-glycosylase activity"/>
    <property type="evidence" value="ECO:0007669"/>
    <property type="project" value="UniProtKB-UniRule"/>
</dbReference>
<dbReference type="GO" id="GO:0005739">
    <property type="term" value="C:mitochondrion"/>
    <property type="evidence" value="ECO:0007669"/>
    <property type="project" value="UniProtKB-SubCell"/>
</dbReference>
<reference evidence="11 12" key="1">
    <citation type="journal article" date="2018" name="BMC Genomics">
        <title>Genomic evidence for intraspecific hybridization in a clonal and extremely halotolerant yeast.</title>
        <authorList>
            <person name="Gostincar C."/>
            <person name="Stajich J.E."/>
            <person name="Zupancic J."/>
            <person name="Zalar P."/>
            <person name="Gunde-Cimerman N."/>
        </authorList>
    </citation>
    <scope>NUCLEOTIDE SEQUENCE [LARGE SCALE GENOMIC DNA]</scope>
    <source>
        <strain evidence="11 12">EXF-2788</strain>
    </source>
</reference>
<keyword evidence="5 7" id="KW-0234">DNA repair</keyword>
<evidence type="ECO:0000313" key="12">
    <source>
        <dbReference type="Proteomes" id="UP000268823"/>
    </source>
</evidence>
<keyword evidence="6 7" id="KW-0539">Nucleus</keyword>
<sequence>MSLKRKATDLAADAAKKPKANSAITSFFSQPKPNPPTSSTNPAVTHTNGDAAPGAEATQPVKFDKDAWVAKLTPEQKELLKLEIETLHESWLGALKEEVVSKEFLDLKRFLKRELETGKKVFPPSDDIYSWSRHTPLHNVKAVIVGQDPYHNLNQAHGLCFSVRPPTAAPPSLKNMYTALKKDYPDFKAPPKNGGLLTPWADRGVLMLNACLTVRAHEANSHSNKGWEGFTQKVIDLVAKKRTRGVVFLAWGNPAQKRCTRINGQKHLVLKSVHPSPLSASRGFFDCGHFKKANEWLKQRYGEEGMIDWNLDVSPEDAVYTSDSETYVVTDVGSTDFRATQTYCPNATVSTSTVYGVNQTITTALPASTITISQAPTSLAPVETPSAPTSIPVVVASSGFEDGTENDYNTSGHNHGGWNDADDGRLITFEESNPSKVRRQATNQLTYNVTQVSAATAGNSYKLTAYAAESQSDDVEPQCSLTICAEDSCGNAQPLSTTYSQIAYLYTASATNANAIATFIVQCSRAAYVALDDISTSSTSAIPSSAQNGVSTVFVTRTLTIQQSQSAQEFQTTTLHVTTVLDGSTVVYTTTFSQESYEPVTVQTTTLVNTVLSGSILTLTTTVPTIVYQTRTLQSSVTTQTVSFVATRTVIPSIATATETTSLTNLYTMTVSEVSTTTSKLQALKQPDLSNLCATATVTRTLDQHNSLDNSESYVRDTATATITFVSTELLTQLTLTTTLSFTATQIGSMLPASTYYPALPASTTTITISQPPVTETYSLPVAITTLEATNGSCIASGSNEMQTSVVFSTIYLPGNVSQPDTAASLPSTHPVIQTSIVDSTIFVTRNGSQPEPTGMVSTSPPQSETAFVTFTPQPSTITSFISVTISPSSACPTLIANASTETLHTTEMLTAQPQTFTIQGQNLTRTVIFTAPPETYTETLPAETRTLTLPPETTSILGPTVTATYTPSSSAASSSVRPPISGGVSLALASPTAIIGDLSGSSVDYDDVVSSEIELPFQVWLYSQSSANVRVSTNGVVGFTTLNNEFDNIDLPYFGFSNCSDIPQEDGSESDTCFTDTAALALWADLYIYNGTQQGIYYEIIGTAPNRQVSFEFYESLYSDPTQSYHFLVHFLEASPNYVTFQYLNISDWGCTATVGVESLSGGSRYSQYSYLQGVIYPGLQITFNTNSGSINTYTVDAPGDSSGPAPACPSALGTI</sequence>
<comment type="catalytic activity">
    <reaction evidence="7">
        <text>Hydrolyzes single-stranded DNA or mismatched double-stranded DNA and polynucleotides, releasing free uracil.</text>
        <dbReference type="EC" id="3.2.2.27"/>
    </reaction>
</comment>
<evidence type="ECO:0000256" key="9">
    <source>
        <dbReference type="SAM" id="MobiDB-lite"/>
    </source>
</evidence>
<evidence type="ECO:0000256" key="7">
    <source>
        <dbReference type="HAMAP-Rule" id="MF_03166"/>
    </source>
</evidence>
<keyword evidence="4 7" id="KW-0496">Mitochondrion</keyword>
<dbReference type="EC" id="3.2.2.27" evidence="7"/>
<dbReference type="InterPro" id="IPR005122">
    <property type="entry name" value="Uracil-DNA_glycosylase-like"/>
</dbReference>
<dbReference type="AlphaFoldDB" id="A0A3M7FJA5"/>
<dbReference type="PANTHER" id="PTHR11264">
    <property type="entry name" value="URACIL-DNA GLYCOSYLASE"/>
    <property type="match status" value="1"/>
</dbReference>
<dbReference type="InterPro" id="IPR002043">
    <property type="entry name" value="UDG_fam1"/>
</dbReference>
<dbReference type="CDD" id="cd10027">
    <property type="entry name" value="UDG-F1-like"/>
    <property type="match status" value="1"/>
</dbReference>
<dbReference type="OrthoDB" id="10031947at2759"/>
<gene>
    <name evidence="7" type="primary">UNG1</name>
    <name evidence="11" type="ORF">D0861_04624</name>
</gene>
<dbReference type="SMART" id="SM00987">
    <property type="entry name" value="UreE_C"/>
    <property type="match status" value="1"/>
</dbReference>
<dbReference type="PROSITE" id="PS00130">
    <property type="entry name" value="U_DNA_GLYCOSYLASE"/>
    <property type="match status" value="1"/>
</dbReference>
<dbReference type="NCBIfam" id="TIGR00628">
    <property type="entry name" value="ung"/>
    <property type="match status" value="1"/>
</dbReference>
<dbReference type="NCBIfam" id="NF003589">
    <property type="entry name" value="PRK05254.1-2"/>
    <property type="match status" value="1"/>
</dbReference>
<dbReference type="VEuPathDB" id="FungiDB:BTJ68_05070"/>
<evidence type="ECO:0000313" key="11">
    <source>
        <dbReference type="EMBL" id="RMY88746.1"/>
    </source>
</evidence>
<name>A0A3M7FJA5_HORWE</name>
<feature type="region of interest" description="Disordered" evidence="9">
    <location>
        <begin position="1"/>
        <end position="58"/>
    </location>
</feature>
<dbReference type="InterPro" id="IPR036895">
    <property type="entry name" value="Uracil-DNA_glycosylase-like_sf"/>
</dbReference>
<organism evidence="11 12">
    <name type="scientific">Hortaea werneckii</name>
    <name type="common">Black yeast</name>
    <name type="synonym">Cladosporium werneckii</name>
    <dbReference type="NCBI Taxonomy" id="91943"/>
    <lineage>
        <taxon>Eukaryota</taxon>
        <taxon>Fungi</taxon>
        <taxon>Dikarya</taxon>
        <taxon>Ascomycota</taxon>
        <taxon>Pezizomycotina</taxon>
        <taxon>Dothideomycetes</taxon>
        <taxon>Dothideomycetidae</taxon>
        <taxon>Mycosphaerellales</taxon>
        <taxon>Teratosphaeriaceae</taxon>
        <taxon>Hortaea</taxon>
    </lineage>
</organism>
<comment type="function">
    <text evidence="7">Excises uracil residues from the DNA which can arise as a result of misincorporation of dUMP residues by DNA polymerase or due to deamination of cytosine.</text>
</comment>
<evidence type="ECO:0000256" key="1">
    <source>
        <dbReference type="ARBA" id="ARBA00008184"/>
    </source>
</evidence>
<dbReference type="InterPro" id="IPR018085">
    <property type="entry name" value="Ura-DNA_Glyclase_AS"/>
</dbReference>
<evidence type="ECO:0000256" key="6">
    <source>
        <dbReference type="ARBA" id="ARBA00023242"/>
    </source>
</evidence>